<evidence type="ECO:0000256" key="2">
    <source>
        <dbReference type="RuleBase" id="RU003971"/>
    </source>
</evidence>
<dbReference type="OrthoDB" id="6114029at2759"/>
<gene>
    <name evidence="7" type="primary">LOC113494114</name>
</gene>
<dbReference type="GeneID" id="113494114"/>
<evidence type="ECO:0000259" key="4">
    <source>
        <dbReference type="PROSITE" id="PS50207"/>
    </source>
</evidence>
<dbReference type="PRINTS" id="PR00376">
    <property type="entry name" value="IL1BCENZYME"/>
</dbReference>
<feature type="compositionally biased region" description="Basic residues" evidence="3">
    <location>
        <begin position="17"/>
        <end position="29"/>
    </location>
</feature>
<dbReference type="RefSeq" id="XP_026728066.1">
    <property type="nucleotide sequence ID" value="XM_026872265.1"/>
</dbReference>
<sequence length="508" mass="57968">MENDLHLNNSVYEYVARKNRNKKKRKQKTLHLSAFLNSEDGPSESENSNTSESVNPVTENGTDGMESEDESNRDDNSIYSNEEGAINHTIGRVSTDASVSKPAEYKAKETEDVNVINESINSEEIPEEQFTVFNTRALTKDATTYELEKFQKNALIIFNQERIDGYSPRVGTEKDLESLQRTFGNLGFEVDPHTDLTKDEVFSKLQEFTNRDFTDYGCVAVAVMTHGSNNGLLRAKDQQYSEIEIINMFKDYNKPTLVTKPKVIIIQACRGSHITQGVPVFRSGRIHKDLDTDVEPYILPVESDLLILHSSYVGSPSHRNELHGSWFIQALCSKIDSLSNTHDLESIITEVKRDVAIDKQHEEYNRRTFEMNVNKQMPVMTSTLIRKLFLKKFGDLPNVETFVDKVKTPNDSRREVLDTIQPSTPLLVQFGPCSCFLGHFSYLRNCLRYFIEENPNDEAAKSLLEVANAFEDSVDFNTSKEKMSKAISKHLDTNAQSSRYYKFLHLYK</sequence>
<reference evidence="7" key="1">
    <citation type="submission" date="2025-08" db="UniProtKB">
        <authorList>
            <consortium name="RefSeq"/>
        </authorList>
    </citation>
    <scope>IDENTIFICATION</scope>
</reference>
<dbReference type="InParanoid" id="A0A7E5VIP6"/>
<evidence type="ECO:0000259" key="5">
    <source>
        <dbReference type="PROSITE" id="PS50208"/>
    </source>
</evidence>
<protein>
    <submittedName>
        <fullName evidence="7">Caspase-1-like</fullName>
    </submittedName>
</protein>
<dbReference type="Gene3D" id="3.40.50.1460">
    <property type="match status" value="1"/>
</dbReference>
<dbReference type="InterPro" id="IPR002138">
    <property type="entry name" value="Pept_C14_p10"/>
</dbReference>
<feature type="region of interest" description="Disordered" evidence="3">
    <location>
        <begin position="17"/>
        <end position="108"/>
    </location>
</feature>
<dbReference type="InterPro" id="IPR002398">
    <property type="entry name" value="Pept_C14"/>
</dbReference>
<dbReference type="PROSITE" id="PS01122">
    <property type="entry name" value="CASPASE_CYS"/>
    <property type="match status" value="1"/>
</dbReference>
<dbReference type="GO" id="GO:0097169">
    <property type="term" value="C:AIM2 inflammasome complex"/>
    <property type="evidence" value="ECO:0007669"/>
    <property type="project" value="TreeGrafter"/>
</dbReference>
<keyword evidence="6" id="KW-1185">Reference proteome</keyword>
<dbReference type="PANTHER" id="PTHR47901:SF3">
    <property type="entry name" value="CASPASE-1"/>
    <property type="match status" value="1"/>
</dbReference>
<dbReference type="InterPro" id="IPR011600">
    <property type="entry name" value="Pept_C14_caspase"/>
</dbReference>
<proteinExistence type="inferred from homology"/>
<dbReference type="GO" id="GO:0072559">
    <property type="term" value="C:NLRP3 inflammasome complex"/>
    <property type="evidence" value="ECO:0007669"/>
    <property type="project" value="TreeGrafter"/>
</dbReference>
<evidence type="ECO:0000256" key="1">
    <source>
        <dbReference type="ARBA" id="ARBA00010134"/>
    </source>
</evidence>
<dbReference type="KEGG" id="tnl:113494114"/>
<comment type="similarity">
    <text evidence="1 2">Belongs to the peptidase C14A family.</text>
</comment>
<dbReference type="PROSITE" id="PS50207">
    <property type="entry name" value="CASPASE_P10"/>
    <property type="match status" value="1"/>
</dbReference>
<dbReference type="PANTHER" id="PTHR47901">
    <property type="entry name" value="CASPASE RECRUITMENT DOMAIN-CONTAINING PROTEIN 18"/>
    <property type="match status" value="1"/>
</dbReference>
<accession>A0A7E5VIP6</accession>
<dbReference type="InterPro" id="IPR001309">
    <property type="entry name" value="Pept_C14_p20"/>
</dbReference>
<dbReference type="GO" id="GO:0006508">
    <property type="term" value="P:proteolysis"/>
    <property type="evidence" value="ECO:0007669"/>
    <property type="project" value="InterPro"/>
</dbReference>
<name>A0A7E5VIP6_TRINI</name>
<evidence type="ECO:0000313" key="6">
    <source>
        <dbReference type="Proteomes" id="UP000322000"/>
    </source>
</evidence>
<dbReference type="Proteomes" id="UP000322000">
    <property type="component" value="Chromosome 5"/>
</dbReference>
<dbReference type="AlphaFoldDB" id="A0A7E5VIP6"/>
<dbReference type="PROSITE" id="PS50208">
    <property type="entry name" value="CASPASE_P20"/>
    <property type="match status" value="1"/>
</dbReference>
<dbReference type="InterPro" id="IPR033139">
    <property type="entry name" value="Caspase_cys_AS"/>
</dbReference>
<evidence type="ECO:0000256" key="3">
    <source>
        <dbReference type="SAM" id="MobiDB-lite"/>
    </source>
</evidence>
<dbReference type="GO" id="GO:0072557">
    <property type="term" value="C:IPAF inflammasome complex"/>
    <property type="evidence" value="ECO:0007669"/>
    <property type="project" value="TreeGrafter"/>
</dbReference>
<feature type="compositionally biased region" description="Low complexity" evidence="3">
    <location>
        <begin position="44"/>
        <end position="58"/>
    </location>
</feature>
<dbReference type="Pfam" id="PF00656">
    <property type="entry name" value="Peptidase_C14"/>
    <property type="match status" value="1"/>
</dbReference>
<dbReference type="GO" id="GO:0004197">
    <property type="term" value="F:cysteine-type endopeptidase activity"/>
    <property type="evidence" value="ECO:0007669"/>
    <property type="project" value="InterPro"/>
</dbReference>
<dbReference type="SUPFAM" id="SSF52129">
    <property type="entry name" value="Caspase-like"/>
    <property type="match status" value="1"/>
</dbReference>
<dbReference type="SMART" id="SM00115">
    <property type="entry name" value="CASc"/>
    <property type="match status" value="1"/>
</dbReference>
<dbReference type="InterPro" id="IPR029030">
    <property type="entry name" value="Caspase-like_dom_sf"/>
</dbReference>
<feature type="domain" description="Caspase family p10" evidence="4">
    <location>
        <begin position="295"/>
        <end position="392"/>
    </location>
</feature>
<dbReference type="InterPro" id="IPR015917">
    <property type="entry name" value="Pept_C14A"/>
</dbReference>
<organism evidence="6 7">
    <name type="scientific">Trichoplusia ni</name>
    <name type="common">Cabbage looper</name>
    <dbReference type="NCBI Taxonomy" id="7111"/>
    <lineage>
        <taxon>Eukaryota</taxon>
        <taxon>Metazoa</taxon>
        <taxon>Ecdysozoa</taxon>
        <taxon>Arthropoda</taxon>
        <taxon>Hexapoda</taxon>
        <taxon>Insecta</taxon>
        <taxon>Pterygota</taxon>
        <taxon>Neoptera</taxon>
        <taxon>Endopterygota</taxon>
        <taxon>Lepidoptera</taxon>
        <taxon>Glossata</taxon>
        <taxon>Ditrysia</taxon>
        <taxon>Noctuoidea</taxon>
        <taxon>Noctuidae</taxon>
        <taxon>Plusiinae</taxon>
        <taxon>Trichoplusia</taxon>
    </lineage>
</organism>
<evidence type="ECO:0000313" key="7">
    <source>
        <dbReference type="RefSeq" id="XP_026728066.1"/>
    </source>
</evidence>
<feature type="domain" description="Caspase family p20" evidence="5">
    <location>
        <begin position="154"/>
        <end position="273"/>
    </location>
</feature>